<dbReference type="EMBL" id="JAHHUM010000233">
    <property type="protein sequence ID" value="KAK5622025.1"/>
    <property type="molecule type" value="Genomic_DNA"/>
</dbReference>
<dbReference type="AlphaFoldDB" id="A0AAV9SL65"/>
<comment type="caution">
    <text evidence="1">The sequence shown here is derived from an EMBL/GenBank/DDBJ whole genome shotgun (WGS) entry which is preliminary data.</text>
</comment>
<reference evidence="1 2" key="1">
    <citation type="submission" date="2021-06" db="EMBL/GenBank/DDBJ databases">
        <authorList>
            <person name="Palmer J.M."/>
        </authorList>
    </citation>
    <scope>NUCLEOTIDE SEQUENCE [LARGE SCALE GENOMIC DNA]</scope>
    <source>
        <strain evidence="1 2">MEX-2019</strain>
        <tissue evidence="1">Muscle</tissue>
    </source>
</reference>
<evidence type="ECO:0000313" key="1">
    <source>
        <dbReference type="EMBL" id="KAK5622025.1"/>
    </source>
</evidence>
<dbReference type="Proteomes" id="UP001311232">
    <property type="component" value="Unassembled WGS sequence"/>
</dbReference>
<organism evidence="1 2">
    <name type="scientific">Crenichthys baileyi</name>
    <name type="common">White River springfish</name>
    <dbReference type="NCBI Taxonomy" id="28760"/>
    <lineage>
        <taxon>Eukaryota</taxon>
        <taxon>Metazoa</taxon>
        <taxon>Chordata</taxon>
        <taxon>Craniata</taxon>
        <taxon>Vertebrata</taxon>
        <taxon>Euteleostomi</taxon>
        <taxon>Actinopterygii</taxon>
        <taxon>Neopterygii</taxon>
        <taxon>Teleostei</taxon>
        <taxon>Neoteleostei</taxon>
        <taxon>Acanthomorphata</taxon>
        <taxon>Ovalentaria</taxon>
        <taxon>Atherinomorphae</taxon>
        <taxon>Cyprinodontiformes</taxon>
        <taxon>Goodeidae</taxon>
        <taxon>Crenichthys</taxon>
    </lineage>
</organism>
<gene>
    <name evidence="1" type="ORF">CRENBAI_012152</name>
</gene>
<sequence>MYERSNPDPSATNEIISSLSALINSRSDNLEIMELRRQRKKTYEVIQICQSVLPEHKHKLPDAIDVVHQFGAKRPGSTKPRGIIIQFTSRVLRDATWKAAKTSSYLRDNRLRFTEDLSKEDRERLNKLWPMIDKARKEGKPADFLGGRGFISRVEVFPPS</sequence>
<accession>A0AAV9SL65</accession>
<keyword evidence="2" id="KW-1185">Reference proteome</keyword>
<proteinExistence type="predicted"/>
<dbReference type="Gene3D" id="3.30.70.1820">
    <property type="entry name" value="L1 transposable element, RRM domain"/>
    <property type="match status" value="1"/>
</dbReference>
<name>A0AAV9SL65_9TELE</name>
<protein>
    <submittedName>
        <fullName evidence="1">Uncharacterized protein</fullName>
    </submittedName>
</protein>
<evidence type="ECO:0000313" key="2">
    <source>
        <dbReference type="Proteomes" id="UP001311232"/>
    </source>
</evidence>